<name>A0A8K0WV58_9HYPO</name>
<feature type="region of interest" description="Disordered" evidence="1">
    <location>
        <begin position="1"/>
        <end position="35"/>
    </location>
</feature>
<dbReference type="Proteomes" id="UP000813444">
    <property type="component" value="Unassembled WGS sequence"/>
</dbReference>
<dbReference type="EMBL" id="JAGPNK010000002">
    <property type="protein sequence ID" value="KAH7325818.1"/>
    <property type="molecule type" value="Genomic_DNA"/>
</dbReference>
<dbReference type="AlphaFoldDB" id="A0A8K0WV58"/>
<reference evidence="2" key="1">
    <citation type="journal article" date="2021" name="Nat. Commun.">
        <title>Genetic determinants of endophytism in the Arabidopsis root mycobiome.</title>
        <authorList>
            <person name="Mesny F."/>
            <person name="Miyauchi S."/>
            <person name="Thiergart T."/>
            <person name="Pickel B."/>
            <person name="Atanasova L."/>
            <person name="Karlsson M."/>
            <person name="Huettel B."/>
            <person name="Barry K.W."/>
            <person name="Haridas S."/>
            <person name="Chen C."/>
            <person name="Bauer D."/>
            <person name="Andreopoulos W."/>
            <person name="Pangilinan J."/>
            <person name="LaButti K."/>
            <person name="Riley R."/>
            <person name="Lipzen A."/>
            <person name="Clum A."/>
            <person name="Drula E."/>
            <person name="Henrissat B."/>
            <person name="Kohler A."/>
            <person name="Grigoriev I.V."/>
            <person name="Martin F.M."/>
            <person name="Hacquard S."/>
        </authorList>
    </citation>
    <scope>NUCLEOTIDE SEQUENCE</scope>
    <source>
        <strain evidence="2">MPI-CAGE-CH-0235</strain>
    </source>
</reference>
<dbReference type="OrthoDB" id="3938544at2759"/>
<accession>A0A8K0WV58</accession>
<evidence type="ECO:0000313" key="3">
    <source>
        <dbReference type="Proteomes" id="UP000813444"/>
    </source>
</evidence>
<evidence type="ECO:0000256" key="1">
    <source>
        <dbReference type="SAM" id="MobiDB-lite"/>
    </source>
</evidence>
<comment type="caution">
    <text evidence="2">The sequence shown here is derived from an EMBL/GenBank/DDBJ whole genome shotgun (WGS) entry which is preliminary data.</text>
</comment>
<evidence type="ECO:0000313" key="2">
    <source>
        <dbReference type="EMBL" id="KAH7325818.1"/>
    </source>
</evidence>
<keyword evidence="3" id="KW-1185">Reference proteome</keyword>
<protein>
    <submittedName>
        <fullName evidence="2">Uncharacterized protein</fullName>
    </submittedName>
</protein>
<sequence length="127" mass="14735">MEDDGGGLFNIQISDDETEQHEEKASRRTGQSESEFQAVKRDYRIKVENGHIYEHITLPLSDDSKKAQIQEVMHAVEELYFFRRYQDAIDLVNKVLDPDQGGMVDDALRDTLTLYQSRCRQRLAAQE</sequence>
<proteinExistence type="predicted"/>
<gene>
    <name evidence="2" type="ORF">B0I35DRAFT_474552</name>
</gene>
<organism evidence="2 3">
    <name type="scientific">Stachybotrys elegans</name>
    <dbReference type="NCBI Taxonomy" id="80388"/>
    <lineage>
        <taxon>Eukaryota</taxon>
        <taxon>Fungi</taxon>
        <taxon>Dikarya</taxon>
        <taxon>Ascomycota</taxon>
        <taxon>Pezizomycotina</taxon>
        <taxon>Sordariomycetes</taxon>
        <taxon>Hypocreomycetidae</taxon>
        <taxon>Hypocreales</taxon>
        <taxon>Stachybotryaceae</taxon>
        <taxon>Stachybotrys</taxon>
    </lineage>
</organism>